<gene>
    <name evidence="1" type="ORF">LPJ66_003165</name>
</gene>
<sequence length="122" mass="13991">MNPTFIRRYINPTKTTAVLRRIHHTPRPIRFARGYTTKIDTYTETDQINPIEFHNYLKSKEEYEAKEFMEEESDTLAKESFGADASLCKDTPTAVEATASGREVNGEFAKQIHDLLSPTYGE</sequence>
<keyword evidence="2" id="KW-1185">Reference proteome</keyword>
<accession>A0ACC1ILE9</accession>
<protein>
    <submittedName>
        <fullName evidence="1">Uncharacterized protein</fullName>
    </submittedName>
</protein>
<organism evidence="1 2">
    <name type="scientific">Kickxella alabastrina</name>
    <dbReference type="NCBI Taxonomy" id="61397"/>
    <lineage>
        <taxon>Eukaryota</taxon>
        <taxon>Fungi</taxon>
        <taxon>Fungi incertae sedis</taxon>
        <taxon>Zoopagomycota</taxon>
        <taxon>Kickxellomycotina</taxon>
        <taxon>Kickxellomycetes</taxon>
        <taxon>Kickxellales</taxon>
        <taxon>Kickxellaceae</taxon>
        <taxon>Kickxella</taxon>
    </lineage>
</organism>
<comment type="caution">
    <text evidence="1">The sequence shown here is derived from an EMBL/GenBank/DDBJ whole genome shotgun (WGS) entry which is preliminary data.</text>
</comment>
<dbReference type="Proteomes" id="UP001150581">
    <property type="component" value="Unassembled WGS sequence"/>
</dbReference>
<dbReference type="EMBL" id="JANBPG010000299">
    <property type="protein sequence ID" value="KAJ1897778.1"/>
    <property type="molecule type" value="Genomic_DNA"/>
</dbReference>
<reference evidence="1" key="1">
    <citation type="submission" date="2022-07" db="EMBL/GenBank/DDBJ databases">
        <title>Phylogenomic reconstructions and comparative analyses of Kickxellomycotina fungi.</title>
        <authorList>
            <person name="Reynolds N.K."/>
            <person name="Stajich J.E."/>
            <person name="Barry K."/>
            <person name="Grigoriev I.V."/>
            <person name="Crous P."/>
            <person name="Smith M.E."/>
        </authorList>
    </citation>
    <scope>NUCLEOTIDE SEQUENCE</scope>
    <source>
        <strain evidence="1">Benny 63K</strain>
    </source>
</reference>
<name>A0ACC1ILE9_9FUNG</name>
<evidence type="ECO:0000313" key="2">
    <source>
        <dbReference type="Proteomes" id="UP001150581"/>
    </source>
</evidence>
<proteinExistence type="predicted"/>
<evidence type="ECO:0000313" key="1">
    <source>
        <dbReference type="EMBL" id="KAJ1897778.1"/>
    </source>
</evidence>